<dbReference type="InterPro" id="IPR036465">
    <property type="entry name" value="vWFA_dom_sf"/>
</dbReference>
<evidence type="ECO:0000256" key="1">
    <source>
        <dbReference type="SAM" id="MobiDB-lite"/>
    </source>
</evidence>
<organism evidence="2 3">
    <name type="scientific">Brevibacterium pityocampae</name>
    <dbReference type="NCBI Taxonomy" id="506594"/>
    <lineage>
        <taxon>Bacteria</taxon>
        <taxon>Bacillati</taxon>
        <taxon>Actinomycetota</taxon>
        <taxon>Actinomycetes</taxon>
        <taxon>Micrococcales</taxon>
        <taxon>Brevibacteriaceae</taxon>
        <taxon>Brevibacterium</taxon>
    </lineage>
</organism>
<evidence type="ECO:0000313" key="2">
    <source>
        <dbReference type="EMBL" id="GAA4396081.1"/>
    </source>
</evidence>
<evidence type="ECO:0000313" key="3">
    <source>
        <dbReference type="Proteomes" id="UP001500642"/>
    </source>
</evidence>
<dbReference type="InterPro" id="IPR008912">
    <property type="entry name" value="Uncharacterised_CoxE"/>
</dbReference>
<comment type="caution">
    <text evidence="2">The sequence shown here is derived from an EMBL/GenBank/DDBJ whole genome shotgun (WGS) entry which is preliminary data.</text>
</comment>
<name>A0ABP8JU55_9MICO</name>
<dbReference type="PANTHER" id="PTHR39338:SF6">
    <property type="entry name" value="BLL5662 PROTEIN"/>
    <property type="match status" value="1"/>
</dbReference>
<dbReference type="SUPFAM" id="SSF53300">
    <property type="entry name" value="vWA-like"/>
    <property type="match status" value="1"/>
</dbReference>
<dbReference type="CDD" id="cd00198">
    <property type="entry name" value="vWFA"/>
    <property type="match status" value="1"/>
</dbReference>
<dbReference type="EMBL" id="BAABGL010000036">
    <property type="protein sequence ID" value="GAA4396081.1"/>
    <property type="molecule type" value="Genomic_DNA"/>
</dbReference>
<proteinExistence type="predicted"/>
<sequence length="374" mass="40054">MTPRAPAAGTTQDLSGVLLGLGGALRRAGLPVTPPEMHLLVAAAARLDPLDPRQVRAASRAICCREESQIAVHDAVFARYFGLRPSRVEPPAPVPVRTPDSSGAGEAPGTEAGVPEAAASRTELLRRTDLGDGADREAAARLIDGLTVQRPVRIGARTRRAVHGPVDLERTLRALARADDLPRLPRRRPLPRPRRVVLVLDVSASMRPWLDAIIRFARRWRIEADARVFTVGTRLTHVTAELGEADAGAALERMLDHVPDAVGGTRLGDSLGTLLDSNALAVRGSVCVLVSDGWETGSMDSLDHACERLTRLSRRFLWVNPRAGRPGWEPATRAMGIAAAHAERTLPGTTVADWEQVAATIGRAPAPGREPARA</sequence>
<dbReference type="RefSeq" id="WP_345032807.1">
    <property type="nucleotide sequence ID" value="NZ_BAABGL010000036.1"/>
</dbReference>
<protein>
    <submittedName>
        <fullName evidence="2">VWA domain-containing protein</fullName>
    </submittedName>
</protein>
<feature type="region of interest" description="Disordered" evidence="1">
    <location>
        <begin position="88"/>
        <end position="119"/>
    </location>
</feature>
<dbReference type="PANTHER" id="PTHR39338">
    <property type="entry name" value="BLL5662 PROTEIN-RELATED"/>
    <property type="match status" value="1"/>
</dbReference>
<dbReference type="Pfam" id="PF05762">
    <property type="entry name" value="VWA_CoxE"/>
    <property type="match status" value="1"/>
</dbReference>
<dbReference type="Gene3D" id="3.40.50.410">
    <property type="entry name" value="von Willebrand factor, type A domain"/>
    <property type="match status" value="1"/>
</dbReference>
<keyword evidence="3" id="KW-1185">Reference proteome</keyword>
<reference evidence="3" key="1">
    <citation type="journal article" date="2019" name="Int. J. Syst. Evol. Microbiol.">
        <title>The Global Catalogue of Microorganisms (GCM) 10K type strain sequencing project: providing services to taxonomists for standard genome sequencing and annotation.</title>
        <authorList>
            <consortium name="The Broad Institute Genomics Platform"/>
            <consortium name="The Broad Institute Genome Sequencing Center for Infectious Disease"/>
            <person name="Wu L."/>
            <person name="Ma J."/>
        </authorList>
    </citation>
    <scope>NUCLEOTIDE SEQUENCE [LARGE SCALE GENOMIC DNA]</scope>
    <source>
        <strain evidence="3">JCM 17808</strain>
    </source>
</reference>
<accession>A0ABP8JU55</accession>
<dbReference type="Proteomes" id="UP001500642">
    <property type="component" value="Unassembled WGS sequence"/>
</dbReference>
<gene>
    <name evidence="2" type="ORF">GCM10023167_27040</name>
</gene>